<dbReference type="Gene3D" id="3.30.300.20">
    <property type="match status" value="1"/>
</dbReference>
<accession>Q02BU7</accession>
<dbReference type="eggNOG" id="COG1765">
    <property type="taxonomic scope" value="Bacteria"/>
</dbReference>
<dbReference type="STRING" id="234267.Acid_0459"/>
<dbReference type="AlphaFoldDB" id="Q02BU7"/>
<dbReference type="InterPro" id="IPR003718">
    <property type="entry name" value="OsmC/Ohr_fam"/>
</dbReference>
<dbReference type="InParanoid" id="Q02BU7"/>
<dbReference type="EMBL" id="CP000473">
    <property type="protein sequence ID" value="ABJ81469.1"/>
    <property type="molecule type" value="Genomic_DNA"/>
</dbReference>
<dbReference type="SUPFAM" id="SSF82784">
    <property type="entry name" value="OsmC-like"/>
    <property type="match status" value="1"/>
</dbReference>
<dbReference type="InterPro" id="IPR036102">
    <property type="entry name" value="OsmC/Ohrsf"/>
</dbReference>
<reference evidence="1" key="1">
    <citation type="submission" date="2006-10" db="EMBL/GenBank/DDBJ databases">
        <title>Complete sequence of Solibacter usitatus Ellin6076.</title>
        <authorList>
            <consortium name="US DOE Joint Genome Institute"/>
            <person name="Copeland A."/>
            <person name="Lucas S."/>
            <person name="Lapidus A."/>
            <person name="Barry K."/>
            <person name="Detter J.C."/>
            <person name="Glavina del Rio T."/>
            <person name="Hammon N."/>
            <person name="Israni S."/>
            <person name="Dalin E."/>
            <person name="Tice H."/>
            <person name="Pitluck S."/>
            <person name="Thompson L.S."/>
            <person name="Brettin T."/>
            <person name="Bruce D."/>
            <person name="Han C."/>
            <person name="Tapia R."/>
            <person name="Gilna P."/>
            <person name="Schmutz J."/>
            <person name="Larimer F."/>
            <person name="Land M."/>
            <person name="Hauser L."/>
            <person name="Kyrpides N."/>
            <person name="Mikhailova N."/>
            <person name="Janssen P.H."/>
            <person name="Kuske C.R."/>
            <person name="Richardson P."/>
        </authorList>
    </citation>
    <scope>NUCLEOTIDE SEQUENCE</scope>
    <source>
        <strain evidence="1">Ellin6076</strain>
    </source>
</reference>
<dbReference type="HOGENOM" id="CLU_100275_3_1_0"/>
<gene>
    <name evidence="1" type="ordered locus">Acid_0459</name>
</gene>
<sequence length="137" mass="14384">MDMEICIQHLGDVKFAATARGHRVVCDQPAANGGSDSGMTPPEFLLASLGTCAGFYAAQYLKNHKLSQAGLEVVVNAEKAAAPARLGKFQVDVFAPGLAPEHEAGMMRAVNACLIKNTLAMPPVIETALHTHEAATV</sequence>
<evidence type="ECO:0000313" key="1">
    <source>
        <dbReference type="EMBL" id="ABJ81469.1"/>
    </source>
</evidence>
<dbReference type="PANTHER" id="PTHR39624">
    <property type="entry name" value="PROTEIN INVOLVED IN RIMO-MEDIATED BETA-METHYLTHIOLATION OF RIBOSOMAL PROTEIN S12 YCAO"/>
    <property type="match status" value="1"/>
</dbReference>
<protein>
    <submittedName>
        <fullName evidence="1">OsmC family protein</fullName>
    </submittedName>
</protein>
<dbReference type="KEGG" id="sus:Acid_0459"/>
<organism evidence="1">
    <name type="scientific">Solibacter usitatus (strain Ellin6076)</name>
    <dbReference type="NCBI Taxonomy" id="234267"/>
    <lineage>
        <taxon>Bacteria</taxon>
        <taxon>Pseudomonadati</taxon>
        <taxon>Acidobacteriota</taxon>
        <taxon>Terriglobia</taxon>
        <taxon>Bryobacterales</taxon>
        <taxon>Solibacteraceae</taxon>
        <taxon>Candidatus Solibacter</taxon>
    </lineage>
</organism>
<proteinExistence type="predicted"/>
<dbReference type="InterPro" id="IPR015946">
    <property type="entry name" value="KH_dom-like_a/b"/>
</dbReference>
<name>Q02BU7_SOLUE</name>
<dbReference type="PANTHER" id="PTHR39624:SF2">
    <property type="entry name" value="OSMC-LIKE PROTEIN"/>
    <property type="match status" value="1"/>
</dbReference>
<dbReference type="Pfam" id="PF02566">
    <property type="entry name" value="OsmC"/>
    <property type="match status" value="1"/>
</dbReference>